<sequence length="139" mass="15653">MANWASDVSEARRSRQERRDSGGEKEASGVGVDPMGNKSGYGSEPGYRGDVEFGYGDEYDDEEEDVKLLFWGGKSLKLYDTSRLARDFYTIINEVSTQEIPDGLKIPDSFKHLVSDMKNNHYDAKTFALVLRAISKTDR</sequence>
<organism evidence="2 3">
    <name type="scientific">Brassica carinata</name>
    <name type="common">Ethiopian mustard</name>
    <name type="synonym">Abyssinian cabbage</name>
    <dbReference type="NCBI Taxonomy" id="52824"/>
    <lineage>
        <taxon>Eukaryota</taxon>
        <taxon>Viridiplantae</taxon>
        <taxon>Streptophyta</taxon>
        <taxon>Embryophyta</taxon>
        <taxon>Tracheophyta</taxon>
        <taxon>Spermatophyta</taxon>
        <taxon>Magnoliopsida</taxon>
        <taxon>eudicotyledons</taxon>
        <taxon>Gunneridae</taxon>
        <taxon>Pentapetalae</taxon>
        <taxon>rosids</taxon>
        <taxon>malvids</taxon>
        <taxon>Brassicales</taxon>
        <taxon>Brassicaceae</taxon>
        <taxon>Brassiceae</taxon>
        <taxon>Brassica</taxon>
    </lineage>
</organism>
<keyword evidence="3" id="KW-1185">Reference proteome</keyword>
<dbReference type="EMBL" id="JAAMPC010000011">
    <property type="protein sequence ID" value="KAG2282679.1"/>
    <property type="molecule type" value="Genomic_DNA"/>
</dbReference>
<accession>A0A8X7R533</accession>
<dbReference type="Proteomes" id="UP000886595">
    <property type="component" value="Unassembled WGS sequence"/>
</dbReference>
<feature type="compositionally biased region" description="Basic and acidic residues" evidence="1">
    <location>
        <begin position="9"/>
        <end position="27"/>
    </location>
</feature>
<evidence type="ECO:0000313" key="3">
    <source>
        <dbReference type="Proteomes" id="UP000886595"/>
    </source>
</evidence>
<evidence type="ECO:0000256" key="1">
    <source>
        <dbReference type="SAM" id="MobiDB-lite"/>
    </source>
</evidence>
<dbReference type="OrthoDB" id="1715574at2759"/>
<comment type="caution">
    <text evidence="2">The sequence shown here is derived from an EMBL/GenBank/DDBJ whole genome shotgun (WGS) entry which is preliminary data.</text>
</comment>
<name>A0A8X7R533_BRACI</name>
<feature type="region of interest" description="Disordered" evidence="1">
    <location>
        <begin position="1"/>
        <end position="55"/>
    </location>
</feature>
<dbReference type="PANTHER" id="PTHR36775:SF1">
    <property type="entry name" value="LYR MOTIF PROTEIN"/>
    <property type="match status" value="1"/>
</dbReference>
<protein>
    <submittedName>
        <fullName evidence="2">Uncharacterized protein</fullName>
    </submittedName>
</protein>
<reference evidence="2 3" key="1">
    <citation type="submission" date="2020-02" db="EMBL/GenBank/DDBJ databases">
        <authorList>
            <person name="Ma Q."/>
            <person name="Huang Y."/>
            <person name="Song X."/>
            <person name="Pei D."/>
        </authorList>
    </citation>
    <scope>NUCLEOTIDE SEQUENCE [LARGE SCALE GENOMIC DNA]</scope>
    <source>
        <strain evidence="2">Sxm20200214</strain>
        <tissue evidence="2">Leaf</tissue>
    </source>
</reference>
<evidence type="ECO:0000313" key="2">
    <source>
        <dbReference type="EMBL" id="KAG2282679.1"/>
    </source>
</evidence>
<dbReference type="AlphaFoldDB" id="A0A8X7R533"/>
<gene>
    <name evidence="2" type="ORF">Bca52824_053899</name>
</gene>
<proteinExistence type="predicted"/>
<dbReference type="PANTHER" id="PTHR36775">
    <property type="entry name" value="LYR MOTIF PROTEIN"/>
    <property type="match status" value="1"/>
</dbReference>